<evidence type="ECO:0000259" key="7">
    <source>
        <dbReference type="PROSITE" id="PS50071"/>
    </source>
</evidence>
<feature type="domain" description="Homeobox" evidence="7">
    <location>
        <begin position="657"/>
        <end position="707"/>
    </location>
</feature>
<keyword evidence="3 4" id="KW-0238">DNA-binding</keyword>
<feature type="compositionally biased region" description="Basic and acidic residues" evidence="5">
    <location>
        <begin position="553"/>
        <end position="565"/>
    </location>
</feature>
<feature type="compositionally biased region" description="Basic and acidic residues" evidence="5">
    <location>
        <begin position="58"/>
        <end position="83"/>
    </location>
</feature>
<evidence type="ECO:0000256" key="5">
    <source>
        <dbReference type="SAM" id="MobiDB-lite"/>
    </source>
</evidence>
<comment type="caution">
    <text evidence="8">The sequence shown here is derived from an EMBL/GenBank/DDBJ whole genome shotgun (WGS) entry which is preliminary data.</text>
</comment>
<keyword evidence="3 4" id="KW-0371">Homeobox</keyword>
<evidence type="ECO:0000256" key="6">
    <source>
        <dbReference type="SAM" id="Phobius"/>
    </source>
</evidence>
<feature type="transmembrane region" description="Helical" evidence="6">
    <location>
        <begin position="282"/>
        <end position="299"/>
    </location>
</feature>
<protein>
    <submittedName>
        <fullName evidence="8">HAT3.1</fullName>
    </submittedName>
</protein>
<feature type="transmembrane region" description="Helical" evidence="6">
    <location>
        <begin position="311"/>
        <end position="342"/>
    </location>
</feature>
<evidence type="ECO:0000313" key="9">
    <source>
        <dbReference type="Proteomes" id="UP000078284"/>
    </source>
</evidence>
<dbReference type="SUPFAM" id="SSF46689">
    <property type="entry name" value="Homeodomain-like"/>
    <property type="match status" value="1"/>
</dbReference>
<keyword evidence="6" id="KW-0812">Transmembrane</keyword>
<feature type="region of interest" description="Disordered" evidence="5">
    <location>
        <begin position="134"/>
        <end position="173"/>
    </location>
</feature>
<feature type="compositionally biased region" description="Acidic residues" evidence="5">
    <location>
        <begin position="470"/>
        <end position="488"/>
    </location>
</feature>
<dbReference type="SMART" id="SM00389">
    <property type="entry name" value="HOX"/>
    <property type="match status" value="1"/>
</dbReference>
<dbReference type="InterPro" id="IPR001356">
    <property type="entry name" value="HD"/>
</dbReference>
<feature type="region of interest" description="Disordered" evidence="5">
    <location>
        <begin position="719"/>
        <end position="758"/>
    </location>
</feature>
<sequence>MYKAVSKRVTRSSGSGLKQTNVDNGGEISPTVDRVSEQGKASEAGGHIPNDANGNGHLHHEIMDHGKGNEEQKPTPQTVKKDSNTNTKFSGSHRELVIGLPCRGQFEIHNRSRASTSSKRLGGGGERNVLFASHKRAQRSKEDAEPSSVVANSTPVGRPKKKNKTMNKGQVREDDEYTRIKKKLRYFLNRINYEQSLIDAYSLEGWKGSSLEKIRPEKELERATKEILRRKLKIRDLFQHLDTLCAEGSLPESLFDTDGEISSEDLFNRRSSVQNVVQRTCLLIMISYYAMGFAIEAFTNTVLNHLCGKKIVIFSAYVLGSVLSSSCWYLQLSFLLVLIFVVPPDDEGWLCPGCDCKDDSLDLLNDSLGTKFSVSDSWEKIFPEAAAALAGGGQNLDCDLPSDDSDDEEYDPDCLNDNENDEDGSDDNEESENEDGSSDETEFTSASDEMIESFKEGKDIMKDVMALPSDDSEDDDYDPDGPTCDDDKESSNSDCTSDTEDLETSFKGDETNQQAEDTPLEDPGRQTSQLQGDAILESDVGLDDGPAGVSRRRNVERLDYKKLYDEEYDNVPTSSSDDDDWDKTARMGKEDSESEDEGDTVPLKQSSNAEDHTSKKLIRKSKRADKKDTLEMPQEGPGENGGSGEIEKSSSSACKQTDPKTQRLYISFQENQYPDKATKESLAKELQMTVKQVNNWFKHRRWSINSKRLVSEENVEKLKTGKEGECETSVAGSSKQTMETESVAEKPTNTGSRKRRRK</sequence>
<evidence type="ECO:0000256" key="1">
    <source>
        <dbReference type="ARBA" id="ARBA00004123"/>
    </source>
</evidence>
<comment type="subcellular location">
    <subcellularLocation>
        <location evidence="1 3 4">Nucleus</location>
    </subcellularLocation>
</comment>
<feature type="compositionally biased region" description="Polar residues" evidence="5">
    <location>
        <begin position="11"/>
        <end position="23"/>
    </location>
</feature>
<dbReference type="GO" id="GO:0005634">
    <property type="term" value="C:nucleus"/>
    <property type="evidence" value="ECO:0007669"/>
    <property type="project" value="UniProtKB-SubCell"/>
</dbReference>
<accession>A0A178VFH6</accession>
<dbReference type="Pfam" id="PF00046">
    <property type="entry name" value="Homeodomain"/>
    <property type="match status" value="1"/>
</dbReference>
<dbReference type="PANTHER" id="PTHR12628">
    <property type="entry name" value="POLYCOMB-LIKE TRANSCRIPTION FACTOR"/>
    <property type="match status" value="1"/>
</dbReference>
<dbReference type="EMBL" id="LUHQ01000003">
    <property type="protein sequence ID" value="OAP03632.1"/>
    <property type="molecule type" value="Genomic_DNA"/>
</dbReference>
<dbReference type="InterPro" id="IPR009057">
    <property type="entry name" value="Homeodomain-like_sf"/>
</dbReference>
<organism evidence="8 9">
    <name type="scientific">Arabidopsis thaliana</name>
    <name type="common">Mouse-ear cress</name>
    <dbReference type="NCBI Taxonomy" id="3702"/>
    <lineage>
        <taxon>Eukaryota</taxon>
        <taxon>Viridiplantae</taxon>
        <taxon>Streptophyta</taxon>
        <taxon>Embryophyta</taxon>
        <taxon>Tracheophyta</taxon>
        <taxon>Spermatophyta</taxon>
        <taxon>Magnoliopsida</taxon>
        <taxon>eudicotyledons</taxon>
        <taxon>Gunneridae</taxon>
        <taxon>Pentapetalae</taxon>
        <taxon>rosids</taxon>
        <taxon>malvids</taxon>
        <taxon>Brassicales</taxon>
        <taxon>Brassicaceae</taxon>
        <taxon>Camelineae</taxon>
        <taxon>Arabidopsis</taxon>
    </lineage>
</organism>
<gene>
    <name evidence="8" type="ordered locus">AXX17_At3g20720</name>
</gene>
<evidence type="ECO:0000256" key="3">
    <source>
        <dbReference type="PROSITE-ProRule" id="PRU00108"/>
    </source>
</evidence>
<dbReference type="Proteomes" id="UP000078284">
    <property type="component" value="Chromosome 3"/>
</dbReference>
<feature type="compositionally biased region" description="Basic and acidic residues" evidence="5">
    <location>
        <begin position="452"/>
        <end position="462"/>
    </location>
</feature>
<feature type="compositionally biased region" description="Polar residues" evidence="5">
    <location>
        <begin position="730"/>
        <end position="740"/>
    </location>
</feature>
<keyword evidence="6" id="KW-0472">Membrane</keyword>
<feature type="region of interest" description="Disordered" evidence="5">
    <location>
        <begin position="393"/>
        <end position="663"/>
    </location>
</feature>
<feature type="compositionally biased region" description="Acidic residues" evidence="5">
    <location>
        <begin position="400"/>
        <end position="442"/>
    </location>
</feature>
<feature type="DNA-binding region" description="Homeobox" evidence="3">
    <location>
        <begin position="659"/>
        <end position="708"/>
    </location>
</feature>
<dbReference type="ExpressionAtlas" id="A0A178VFH6">
    <property type="expression patterns" value="baseline and differential"/>
</dbReference>
<reference evidence="9" key="1">
    <citation type="journal article" date="2016" name="Proc. Natl. Acad. Sci. U.S.A.">
        <title>Chromosome-level assembly of Arabidopsis thaliana Ler reveals the extent of translocation and inversion polymorphisms.</title>
        <authorList>
            <person name="Zapata L."/>
            <person name="Ding J."/>
            <person name="Willing E.M."/>
            <person name="Hartwig B."/>
            <person name="Bezdan D."/>
            <person name="Jiao W.B."/>
            <person name="Patel V."/>
            <person name="Velikkakam James G."/>
            <person name="Koornneef M."/>
            <person name="Ossowski S."/>
            <person name="Schneeberger K."/>
        </authorList>
    </citation>
    <scope>NUCLEOTIDE SEQUENCE [LARGE SCALE GENOMIC DNA]</scope>
    <source>
        <strain evidence="9">cv. Landsberg erecta</strain>
    </source>
</reference>
<feature type="compositionally biased region" description="Basic residues" evidence="5">
    <location>
        <begin position="1"/>
        <end position="10"/>
    </location>
</feature>
<dbReference type="Gene3D" id="1.10.10.60">
    <property type="entry name" value="Homeodomain-like"/>
    <property type="match status" value="1"/>
</dbReference>
<evidence type="ECO:0000256" key="2">
    <source>
        <dbReference type="ARBA" id="ARBA00023242"/>
    </source>
</evidence>
<dbReference type="GO" id="GO:0003677">
    <property type="term" value="F:DNA binding"/>
    <property type="evidence" value="ECO:0007669"/>
    <property type="project" value="UniProtKB-UniRule"/>
</dbReference>
<evidence type="ECO:0000313" key="8">
    <source>
        <dbReference type="EMBL" id="OAP03632.1"/>
    </source>
</evidence>
<proteinExistence type="predicted"/>
<feature type="compositionally biased region" description="Basic and acidic residues" evidence="5">
    <location>
        <begin position="582"/>
        <end position="591"/>
    </location>
</feature>
<feature type="compositionally biased region" description="Basic residues" evidence="5">
    <location>
        <begin position="615"/>
        <end position="624"/>
    </location>
</feature>
<dbReference type="CDD" id="cd00086">
    <property type="entry name" value="homeodomain"/>
    <property type="match status" value="1"/>
</dbReference>
<dbReference type="AlphaFoldDB" id="A0A178VFH6"/>
<keyword evidence="2 3" id="KW-0539">Nucleus</keyword>
<dbReference type="PROSITE" id="PS50071">
    <property type="entry name" value="HOMEOBOX_2"/>
    <property type="match status" value="1"/>
</dbReference>
<keyword evidence="6" id="KW-1133">Transmembrane helix</keyword>
<feature type="region of interest" description="Disordered" evidence="5">
    <location>
        <begin position="1"/>
        <end position="95"/>
    </location>
</feature>
<name>A0A178VFH6_ARATH</name>
<evidence type="ECO:0000256" key="4">
    <source>
        <dbReference type="RuleBase" id="RU000682"/>
    </source>
</evidence>
<dbReference type="PANTHER" id="PTHR12628:SF13">
    <property type="entry name" value="HOMEOBOX PROTEIN HAT3.1"/>
    <property type="match status" value="1"/>
</dbReference>